<evidence type="ECO:0008006" key="4">
    <source>
        <dbReference type="Google" id="ProtNLM"/>
    </source>
</evidence>
<feature type="chain" id="PRO_5017296702" description="Granulins domain-containing protein" evidence="1">
    <location>
        <begin position="23"/>
        <end position="72"/>
    </location>
</feature>
<feature type="non-terminal residue" evidence="2">
    <location>
        <position position="72"/>
    </location>
</feature>
<dbReference type="EMBL" id="QKYT01000325">
    <property type="protein sequence ID" value="RIA87134.1"/>
    <property type="molecule type" value="Genomic_DNA"/>
</dbReference>
<gene>
    <name evidence="2" type="ORF">C1645_777975</name>
</gene>
<evidence type="ECO:0000313" key="3">
    <source>
        <dbReference type="Proteomes" id="UP000265703"/>
    </source>
</evidence>
<reference evidence="2 3" key="1">
    <citation type="submission" date="2018-06" db="EMBL/GenBank/DDBJ databases">
        <title>Comparative genomics reveals the genomic features of Rhizophagus irregularis, R. cerebriforme, R. diaphanum and Gigaspora rosea, and their symbiotic lifestyle signature.</title>
        <authorList>
            <person name="Morin E."/>
            <person name="San Clemente H."/>
            <person name="Chen E.C.H."/>
            <person name="De La Providencia I."/>
            <person name="Hainaut M."/>
            <person name="Kuo A."/>
            <person name="Kohler A."/>
            <person name="Murat C."/>
            <person name="Tang N."/>
            <person name="Roy S."/>
            <person name="Loubradou J."/>
            <person name="Henrissat B."/>
            <person name="Grigoriev I.V."/>
            <person name="Corradi N."/>
            <person name="Roux C."/>
            <person name="Martin F.M."/>
        </authorList>
    </citation>
    <scope>NUCLEOTIDE SEQUENCE [LARGE SCALE GENOMIC DNA]</scope>
    <source>
        <strain evidence="2 3">DAOM 227022</strain>
    </source>
</reference>
<feature type="signal peptide" evidence="1">
    <location>
        <begin position="1"/>
        <end position="22"/>
    </location>
</feature>
<organism evidence="2 3">
    <name type="scientific">Glomus cerebriforme</name>
    <dbReference type="NCBI Taxonomy" id="658196"/>
    <lineage>
        <taxon>Eukaryota</taxon>
        <taxon>Fungi</taxon>
        <taxon>Fungi incertae sedis</taxon>
        <taxon>Mucoromycota</taxon>
        <taxon>Glomeromycotina</taxon>
        <taxon>Glomeromycetes</taxon>
        <taxon>Glomerales</taxon>
        <taxon>Glomeraceae</taxon>
        <taxon>Glomus</taxon>
    </lineage>
</organism>
<dbReference type="Proteomes" id="UP000265703">
    <property type="component" value="Unassembled WGS sequence"/>
</dbReference>
<dbReference type="AlphaFoldDB" id="A0A397SWL3"/>
<protein>
    <recommendedName>
        <fullName evidence="4">Granulins domain-containing protein</fullName>
    </recommendedName>
</protein>
<comment type="caution">
    <text evidence="2">The sequence shown here is derived from an EMBL/GenBank/DDBJ whole genome shotgun (WGS) entry which is preliminary data.</text>
</comment>
<evidence type="ECO:0000313" key="2">
    <source>
        <dbReference type="EMBL" id="RIA87134.1"/>
    </source>
</evidence>
<accession>A0A397SWL3</accession>
<keyword evidence="3" id="KW-1185">Reference proteome</keyword>
<proteinExistence type="predicted"/>
<keyword evidence="1" id="KW-0732">Signal</keyword>
<sequence>MIKKLIIILVLAIVTFGVFTSAKPTTSKRVSGPALGGKRQASCYPGDYPCTDSIGKCCPIGMNCVLNTDLCS</sequence>
<evidence type="ECO:0000256" key="1">
    <source>
        <dbReference type="SAM" id="SignalP"/>
    </source>
</evidence>
<name>A0A397SWL3_9GLOM</name>